<dbReference type="InterPro" id="IPR013525">
    <property type="entry name" value="ABC2_TM"/>
</dbReference>
<dbReference type="AlphaFoldDB" id="J9H8G4"/>
<feature type="transmembrane region" description="Helical" evidence="6">
    <location>
        <begin position="248"/>
        <end position="268"/>
    </location>
</feature>
<dbReference type="PANTHER" id="PTHR30294:SF46">
    <property type="entry name" value="ABC TRANSPORTER PERMEASE"/>
    <property type="match status" value="1"/>
</dbReference>
<feature type="domain" description="ABC-2 type transporter transmembrane" evidence="7">
    <location>
        <begin position="31"/>
        <end position="384"/>
    </location>
</feature>
<dbReference type="GO" id="GO:0140359">
    <property type="term" value="F:ABC-type transporter activity"/>
    <property type="evidence" value="ECO:0007669"/>
    <property type="project" value="InterPro"/>
</dbReference>
<evidence type="ECO:0000256" key="5">
    <source>
        <dbReference type="ARBA" id="ARBA00023136"/>
    </source>
</evidence>
<keyword evidence="2" id="KW-1003">Cell membrane</keyword>
<dbReference type="GO" id="GO:0005886">
    <property type="term" value="C:plasma membrane"/>
    <property type="evidence" value="ECO:0007669"/>
    <property type="project" value="UniProtKB-SubCell"/>
</dbReference>
<dbReference type="InterPro" id="IPR051449">
    <property type="entry name" value="ABC-2_transporter_component"/>
</dbReference>
<dbReference type="PANTHER" id="PTHR30294">
    <property type="entry name" value="MEMBRANE COMPONENT OF ABC TRANSPORTER YHHJ-RELATED"/>
    <property type="match status" value="1"/>
</dbReference>
<evidence type="ECO:0000256" key="1">
    <source>
        <dbReference type="ARBA" id="ARBA00004651"/>
    </source>
</evidence>
<evidence type="ECO:0000256" key="2">
    <source>
        <dbReference type="ARBA" id="ARBA00022475"/>
    </source>
</evidence>
<gene>
    <name evidence="8" type="ORF">EVA_00647</name>
</gene>
<keyword evidence="5 6" id="KW-0472">Membrane</keyword>
<feature type="transmembrane region" description="Helical" evidence="6">
    <location>
        <begin position="280"/>
        <end position="301"/>
    </location>
</feature>
<keyword evidence="4 6" id="KW-1133">Transmembrane helix</keyword>
<organism evidence="8">
    <name type="scientific">gut metagenome</name>
    <dbReference type="NCBI Taxonomy" id="749906"/>
    <lineage>
        <taxon>unclassified sequences</taxon>
        <taxon>metagenomes</taxon>
        <taxon>organismal metagenomes</taxon>
    </lineage>
</organism>
<protein>
    <submittedName>
        <fullName evidence="8">ABC-2 type transporter</fullName>
    </submittedName>
</protein>
<dbReference type="Gene3D" id="3.40.1710.10">
    <property type="entry name" value="abc type-2 transporter like domain"/>
    <property type="match status" value="1"/>
</dbReference>
<sequence>MSIKSYWRKSVEDWNTIFKYELRTVFKDPGVLIFFILVPLAYPLLYTFIYTEEVVREVPIAVVDDNRSSLSREYLRKVDATADVKIISHCATMEEAKELVKKREAYGVVHIPNDFSHQLARGEQTSVQAFIDMSGLLYYKAVLTANTNVSLAMNAKIKVSKAGNTTAEQDRLTEHPIRYDEVSIYNPQNGFASFLIPAVLILIIQQTLILGIGLAAGTAREHNRFRELTPVSRQHRGLMRIVWEKSSVYLLVYLPVAVYVLGVIPRIFHLIQIGNPGTIFLFSVPFLLACIFFAMTLSGLVKRRETCILLFVFSSVPLLFISGVSWPGSALPDYWHYISYLFPSTFGVNGFLKINNMGAQLIDIRSEWAMLWGQALVYFCITVLIYRQSIINSRKRAYQQYKAQREQHEATKQD</sequence>
<accession>J9H8G4</accession>
<comment type="caution">
    <text evidence="8">The sequence shown here is derived from an EMBL/GenBank/DDBJ whole genome shotgun (WGS) entry which is preliminary data.</text>
</comment>
<evidence type="ECO:0000313" key="8">
    <source>
        <dbReference type="EMBL" id="EJX10700.1"/>
    </source>
</evidence>
<evidence type="ECO:0000256" key="3">
    <source>
        <dbReference type="ARBA" id="ARBA00022692"/>
    </source>
</evidence>
<keyword evidence="3 6" id="KW-0812">Transmembrane</keyword>
<dbReference type="Pfam" id="PF12698">
    <property type="entry name" value="ABC2_membrane_3"/>
    <property type="match status" value="1"/>
</dbReference>
<proteinExistence type="predicted"/>
<feature type="transmembrane region" description="Helical" evidence="6">
    <location>
        <begin position="194"/>
        <end position="216"/>
    </location>
</feature>
<comment type="subcellular location">
    <subcellularLocation>
        <location evidence="1">Cell membrane</location>
        <topology evidence="1">Multi-pass membrane protein</topology>
    </subcellularLocation>
</comment>
<feature type="transmembrane region" description="Helical" evidence="6">
    <location>
        <begin position="29"/>
        <end position="49"/>
    </location>
</feature>
<feature type="transmembrane region" description="Helical" evidence="6">
    <location>
        <begin position="308"/>
        <end position="328"/>
    </location>
</feature>
<reference evidence="8" key="1">
    <citation type="journal article" date="2012" name="PLoS ONE">
        <title>Gene sets for utilization of primary and secondary nutrition supplies in the distal gut of endangered iberian lynx.</title>
        <authorList>
            <person name="Alcaide M."/>
            <person name="Messina E."/>
            <person name="Richter M."/>
            <person name="Bargiela R."/>
            <person name="Peplies J."/>
            <person name="Huws S.A."/>
            <person name="Newbold C.J."/>
            <person name="Golyshin P.N."/>
            <person name="Simon M.A."/>
            <person name="Lopez G."/>
            <person name="Yakimov M.M."/>
            <person name="Ferrer M."/>
        </authorList>
    </citation>
    <scope>NUCLEOTIDE SEQUENCE</scope>
</reference>
<evidence type="ECO:0000259" key="7">
    <source>
        <dbReference type="Pfam" id="PF12698"/>
    </source>
</evidence>
<feature type="transmembrane region" description="Helical" evidence="6">
    <location>
        <begin position="368"/>
        <end position="386"/>
    </location>
</feature>
<name>J9H8G4_9ZZZZ</name>
<evidence type="ECO:0000256" key="4">
    <source>
        <dbReference type="ARBA" id="ARBA00022989"/>
    </source>
</evidence>
<evidence type="ECO:0000256" key="6">
    <source>
        <dbReference type="SAM" id="Phobius"/>
    </source>
</evidence>
<dbReference type="EMBL" id="AMCI01000128">
    <property type="protein sequence ID" value="EJX10700.1"/>
    <property type="molecule type" value="Genomic_DNA"/>
</dbReference>